<protein>
    <recommendedName>
        <fullName evidence="4">Leucine-binding protein domain-containing protein</fullName>
    </recommendedName>
</protein>
<comment type="similarity">
    <text evidence="1">Belongs to the leucine-binding protein family.</text>
</comment>
<dbReference type="InterPro" id="IPR028081">
    <property type="entry name" value="Leu-bd"/>
</dbReference>
<sequence>MTRRLAAAAVAAGAALVLAACGGGTEAAGGDSQKPYRVLVTGGVSAQGVLAANSGTSILSTKAGADVVNAAGGVGGRPVEVTVVDDAGDPTQALTRIREAINSDAKPDLVLMSGPSTISAAILPVLNQHDILSFCGAPTADSGDPGKFPLNFDLSSPADSVAAYVAEVKRRDYTSVGIIHGSSAYGVGIGNGWEKALTEAGVTVVGNEEYDVAALDMTPQLQSLQSRQPQALLVDGYGAPVGYLLQSKDRLGWSVPMMGDLSVSATSLVTNPPPNGVLGTPQVADLTMQVPKGAVKNQGAPPADEMVAAMTRIGPIPTSLLNAVNYDAVKLAAAAAADAGSTDPQAMAESVTKESVQEAAKTAVYSRYAFTPTSHASNALPTDYTFIPPSTLKDGRFGSGAGS</sequence>
<dbReference type="PROSITE" id="PS51257">
    <property type="entry name" value="PROKAR_LIPOPROTEIN"/>
    <property type="match status" value="1"/>
</dbReference>
<dbReference type="InterPro" id="IPR028082">
    <property type="entry name" value="Peripla_BP_I"/>
</dbReference>
<evidence type="ECO:0000259" key="4">
    <source>
        <dbReference type="Pfam" id="PF13458"/>
    </source>
</evidence>
<dbReference type="Gene3D" id="3.40.50.2300">
    <property type="match status" value="2"/>
</dbReference>
<dbReference type="PANTHER" id="PTHR30483">
    <property type="entry name" value="LEUCINE-SPECIFIC-BINDING PROTEIN"/>
    <property type="match status" value="1"/>
</dbReference>
<dbReference type="Pfam" id="PF13458">
    <property type="entry name" value="Peripla_BP_6"/>
    <property type="match status" value="1"/>
</dbReference>
<organism evidence="5 6">
    <name type="scientific">Pseudonocardia xishanensis</name>
    <dbReference type="NCBI Taxonomy" id="630995"/>
    <lineage>
        <taxon>Bacteria</taxon>
        <taxon>Bacillati</taxon>
        <taxon>Actinomycetota</taxon>
        <taxon>Actinomycetes</taxon>
        <taxon>Pseudonocardiales</taxon>
        <taxon>Pseudonocardiaceae</taxon>
        <taxon>Pseudonocardia</taxon>
    </lineage>
</organism>
<feature type="signal peptide" evidence="3">
    <location>
        <begin position="1"/>
        <end position="19"/>
    </location>
</feature>
<evidence type="ECO:0000256" key="2">
    <source>
        <dbReference type="ARBA" id="ARBA00022729"/>
    </source>
</evidence>
<gene>
    <name evidence="5" type="ORF">GCM10023175_24350</name>
</gene>
<accession>A0ABP8RQG7</accession>
<feature type="domain" description="Leucine-binding protein" evidence="4">
    <location>
        <begin position="47"/>
        <end position="357"/>
    </location>
</feature>
<keyword evidence="2 3" id="KW-0732">Signal</keyword>
<dbReference type="Proteomes" id="UP001501598">
    <property type="component" value="Unassembled WGS sequence"/>
</dbReference>
<dbReference type="SUPFAM" id="SSF53822">
    <property type="entry name" value="Periplasmic binding protein-like I"/>
    <property type="match status" value="1"/>
</dbReference>
<dbReference type="InterPro" id="IPR051010">
    <property type="entry name" value="BCAA_transport"/>
</dbReference>
<feature type="chain" id="PRO_5046459824" description="Leucine-binding protein domain-containing protein" evidence="3">
    <location>
        <begin position="20"/>
        <end position="403"/>
    </location>
</feature>
<dbReference type="EMBL" id="BAABGT010000030">
    <property type="protein sequence ID" value="GAA4545126.1"/>
    <property type="molecule type" value="Genomic_DNA"/>
</dbReference>
<evidence type="ECO:0000313" key="6">
    <source>
        <dbReference type="Proteomes" id="UP001501598"/>
    </source>
</evidence>
<comment type="caution">
    <text evidence="5">The sequence shown here is derived from an EMBL/GenBank/DDBJ whole genome shotgun (WGS) entry which is preliminary data.</text>
</comment>
<name>A0ABP8RQG7_9PSEU</name>
<evidence type="ECO:0000313" key="5">
    <source>
        <dbReference type="EMBL" id="GAA4545126.1"/>
    </source>
</evidence>
<evidence type="ECO:0000256" key="1">
    <source>
        <dbReference type="ARBA" id="ARBA00010062"/>
    </source>
</evidence>
<proteinExistence type="inferred from homology"/>
<keyword evidence="6" id="KW-1185">Reference proteome</keyword>
<reference evidence="6" key="1">
    <citation type="journal article" date="2019" name="Int. J. Syst. Evol. Microbiol.">
        <title>The Global Catalogue of Microorganisms (GCM) 10K type strain sequencing project: providing services to taxonomists for standard genome sequencing and annotation.</title>
        <authorList>
            <consortium name="The Broad Institute Genomics Platform"/>
            <consortium name="The Broad Institute Genome Sequencing Center for Infectious Disease"/>
            <person name="Wu L."/>
            <person name="Ma J."/>
        </authorList>
    </citation>
    <scope>NUCLEOTIDE SEQUENCE [LARGE SCALE GENOMIC DNA]</scope>
    <source>
        <strain evidence="6">JCM 17906</strain>
    </source>
</reference>
<dbReference type="RefSeq" id="WP_345416195.1">
    <property type="nucleotide sequence ID" value="NZ_BAABGT010000030.1"/>
</dbReference>
<evidence type="ECO:0000256" key="3">
    <source>
        <dbReference type="SAM" id="SignalP"/>
    </source>
</evidence>
<dbReference type="PANTHER" id="PTHR30483:SF6">
    <property type="entry name" value="PERIPLASMIC BINDING PROTEIN OF ABC TRANSPORTER FOR NATURAL AMINO ACIDS"/>
    <property type="match status" value="1"/>
</dbReference>